<evidence type="ECO:0008006" key="3">
    <source>
        <dbReference type="Google" id="ProtNLM"/>
    </source>
</evidence>
<dbReference type="CDD" id="cd24049">
    <property type="entry name" value="ASKHA_NBD_PilM"/>
    <property type="match status" value="1"/>
</dbReference>
<dbReference type="Gene3D" id="3.30.1490.300">
    <property type="match status" value="1"/>
</dbReference>
<dbReference type="NCBIfam" id="TIGR01175">
    <property type="entry name" value="pilM"/>
    <property type="match status" value="1"/>
</dbReference>
<dbReference type="Pfam" id="PF11104">
    <property type="entry name" value="PilM_2"/>
    <property type="match status" value="1"/>
</dbReference>
<sequence length="341" mass="36424">MARLIGLDLGSFSIKVVCLSKHGKGYRLEAIGIALNPYGARPGGDDASQVKVAEAVKKLLSDTRLSSAKAMLALPESSVYTRVVEMPSLSDSELASAIHWEAEQYVPVPLDQVNIDYEVISRPDKSSEKEKMEIFLVAAPKTVVSRTVEFASKCGIEVVGLETEMVSLARVMVPEDQGLGPTMLISLGASSTNLAVVRDGMLVLTHSIESGGTALTRAIATEFGLDFPQAEEYKRSYGLEPTQLEGKVRNALLPLVDRLLSDVRKAIQYYNSSNQEAPIKRAVLAGGTALLPGLVSYAAVNFGMEVVMGNAFSFVEPSANAAIPQDTVSFGTAVGLAMRVL</sequence>
<reference evidence="1 2" key="1">
    <citation type="journal article" date="2016" name="Nat. Commun.">
        <title>Thousands of microbial genomes shed light on interconnected biogeochemical processes in an aquifer system.</title>
        <authorList>
            <person name="Anantharaman K."/>
            <person name="Brown C.T."/>
            <person name="Hug L.A."/>
            <person name="Sharon I."/>
            <person name="Castelle C.J."/>
            <person name="Probst A.J."/>
            <person name="Thomas B.C."/>
            <person name="Singh A."/>
            <person name="Wilkins M.J."/>
            <person name="Karaoz U."/>
            <person name="Brodie E.L."/>
            <person name="Williams K.H."/>
            <person name="Hubbard S.S."/>
            <person name="Banfield J.F."/>
        </authorList>
    </citation>
    <scope>NUCLEOTIDE SEQUENCE [LARGE SCALE GENOMIC DNA]</scope>
</reference>
<name>A0A1G1VSF6_9BACT</name>
<dbReference type="Proteomes" id="UP000179233">
    <property type="component" value="Unassembled WGS sequence"/>
</dbReference>
<accession>A0A1G1VSF6</accession>
<dbReference type="InterPro" id="IPR050696">
    <property type="entry name" value="FtsA/MreB"/>
</dbReference>
<organism evidence="1 2">
    <name type="scientific">Candidatus Chisholmbacteria bacterium RIFCSPHIGHO2_01_FULL_52_32</name>
    <dbReference type="NCBI Taxonomy" id="1797591"/>
    <lineage>
        <taxon>Bacteria</taxon>
        <taxon>Candidatus Chisholmiibacteriota</taxon>
    </lineage>
</organism>
<dbReference type="EMBL" id="MHCJ01000003">
    <property type="protein sequence ID" value="OGY18326.1"/>
    <property type="molecule type" value="Genomic_DNA"/>
</dbReference>
<dbReference type="PANTHER" id="PTHR32432">
    <property type="entry name" value="CELL DIVISION PROTEIN FTSA-RELATED"/>
    <property type="match status" value="1"/>
</dbReference>
<evidence type="ECO:0000313" key="2">
    <source>
        <dbReference type="Proteomes" id="UP000179233"/>
    </source>
</evidence>
<gene>
    <name evidence="1" type="ORF">A2786_02300</name>
</gene>
<evidence type="ECO:0000313" key="1">
    <source>
        <dbReference type="EMBL" id="OGY18326.1"/>
    </source>
</evidence>
<dbReference type="AlphaFoldDB" id="A0A1G1VSF6"/>
<dbReference type="Gene3D" id="3.30.420.40">
    <property type="match status" value="2"/>
</dbReference>
<comment type="caution">
    <text evidence="1">The sequence shown here is derived from an EMBL/GenBank/DDBJ whole genome shotgun (WGS) entry which is preliminary data.</text>
</comment>
<dbReference type="InterPro" id="IPR043129">
    <property type="entry name" value="ATPase_NBD"/>
</dbReference>
<protein>
    <recommendedName>
        <fullName evidence="3">SHS2 domain-containing protein</fullName>
    </recommendedName>
</protein>
<dbReference type="SUPFAM" id="SSF53067">
    <property type="entry name" value="Actin-like ATPase domain"/>
    <property type="match status" value="2"/>
</dbReference>
<proteinExistence type="predicted"/>
<dbReference type="PIRSF" id="PIRSF019169">
    <property type="entry name" value="PilM"/>
    <property type="match status" value="1"/>
</dbReference>
<dbReference type="PANTHER" id="PTHR32432:SF3">
    <property type="entry name" value="ETHANOLAMINE UTILIZATION PROTEIN EUTJ"/>
    <property type="match status" value="1"/>
</dbReference>
<dbReference type="InterPro" id="IPR005883">
    <property type="entry name" value="PilM"/>
</dbReference>